<dbReference type="GO" id="GO:0008270">
    <property type="term" value="F:zinc ion binding"/>
    <property type="evidence" value="ECO:0007669"/>
    <property type="project" value="UniProtKB-KW"/>
</dbReference>
<gene>
    <name evidence="7" type="ORF">Forpi1262_v018134</name>
</gene>
<evidence type="ECO:0000256" key="5">
    <source>
        <dbReference type="ARBA" id="ARBA00023242"/>
    </source>
</evidence>
<dbReference type="PANTHER" id="PTHR46481:SF10">
    <property type="entry name" value="ZINC FINGER BED DOMAIN-CONTAINING PROTEIN 39"/>
    <property type="match status" value="1"/>
</dbReference>
<feature type="region of interest" description="Disordered" evidence="6">
    <location>
        <begin position="1"/>
        <end position="67"/>
    </location>
</feature>
<keyword evidence="2" id="KW-0479">Metal-binding</keyword>
<evidence type="ECO:0000256" key="2">
    <source>
        <dbReference type="ARBA" id="ARBA00022723"/>
    </source>
</evidence>
<evidence type="ECO:0000256" key="1">
    <source>
        <dbReference type="ARBA" id="ARBA00004123"/>
    </source>
</evidence>
<dbReference type="AlphaFoldDB" id="A0A8J5NV57"/>
<reference evidence="7" key="1">
    <citation type="submission" date="2021-04" db="EMBL/GenBank/DDBJ databases">
        <title>First draft genome resource for Brassicaceae pathogens Fusarium oxysporum f. sp. raphani and Fusarium oxysporum f. sp. rapae.</title>
        <authorList>
            <person name="Asai S."/>
        </authorList>
    </citation>
    <scope>NUCLEOTIDE SEQUENCE</scope>
    <source>
        <strain evidence="7">Tf1262</strain>
    </source>
</reference>
<proteinExistence type="predicted"/>
<evidence type="ECO:0000256" key="4">
    <source>
        <dbReference type="ARBA" id="ARBA00022833"/>
    </source>
</evidence>
<accession>A0A8J5NV57</accession>
<evidence type="ECO:0000256" key="6">
    <source>
        <dbReference type="SAM" id="MobiDB-lite"/>
    </source>
</evidence>
<comment type="caution">
    <text evidence="7">The sequence shown here is derived from an EMBL/GenBank/DDBJ whole genome shotgun (WGS) entry which is preliminary data.</text>
</comment>
<sequence length="348" mass="39424">MSSASPAPLLSEPSDELLGPASPGSPVPAKRTLDRSPSDRAGKRAKGRTNKSTWNEARGPYQERGEKARDTSYHEIWYCKHCDSTKKPNSITKNLSRARKHLRDFHGIRVIEHVERSDLKKQQHGTITDLFGRQEERQAHRDLNAEKYLANAINIPAFEEALARLLAVRNIAHTFIEYPEFHAVILSCNYMARDVLLRSRRAGSSRSFMISSMVHFTIDMWTSSEQKAAYQAIVVHFVDAETRGVAQALLSLREFKGSHNGKLQAKAFLEVVEEYDLRGKVGYFTMDNHDANDTMLDDIAKEIDGLDPVARRLRCSGHIMNLIVQAFLFRSKAKKIQEDEREGQTCLS</sequence>
<name>A0A8J5NV57_FUSOX</name>
<dbReference type="GO" id="GO:0005634">
    <property type="term" value="C:nucleus"/>
    <property type="evidence" value="ECO:0007669"/>
    <property type="project" value="UniProtKB-SubCell"/>
</dbReference>
<evidence type="ECO:0000313" key="8">
    <source>
        <dbReference type="Proteomes" id="UP000693942"/>
    </source>
</evidence>
<evidence type="ECO:0000313" key="7">
    <source>
        <dbReference type="EMBL" id="KAG7407940.1"/>
    </source>
</evidence>
<keyword evidence="4" id="KW-0862">Zinc</keyword>
<protein>
    <submittedName>
        <fullName evidence="7">Putative AC transposase</fullName>
    </submittedName>
</protein>
<dbReference type="EMBL" id="JAELUR010000030">
    <property type="protein sequence ID" value="KAG7407940.1"/>
    <property type="molecule type" value="Genomic_DNA"/>
</dbReference>
<feature type="compositionally biased region" description="Basic and acidic residues" evidence="6">
    <location>
        <begin position="31"/>
        <end position="42"/>
    </location>
</feature>
<feature type="compositionally biased region" description="Low complexity" evidence="6">
    <location>
        <begin position="1"/>
        <end position="20"/>
    </location>
</feature>
<dbReference type="InterPro" id="IPR052035">
    <property type="entry name" value="ZnF_BED_domain_contain"/>
</dbReference>
<keyword evidence="3" id="KW-0863">Zinc-finger</keyword>
<comment type="subcellular location">
    <subcellularLocation>
        <location evidence="1">Nucleus</location>
    </subcellularLocation>
</comment>
<dbReference type="PANTHER" id="PTHR46481">
    <property type="entry name" value="ZINC FINGER BED DOMAIN-CONTAINING PROTEIN 4"/>
    <property type="match status" value="1"/>
</dbReference>
<keyword evidence="5" id="KW-0539">Nucleus</keyword>
<evidence type="ECO:0000256" key="3">
    <source>
        <dbReference type="ARBA" id="ARBA00022771"/>
    </source>
</evidence>
<dbReference type="Proteomes" id="UP000693942">
    <property type="component" value="Unassembled WGS sequence"/>
</dbReference>
<organism evidence="7 8">
    <name type="scientific">Fusarium oxysporum f. sp. raphani</name>
    <dbReference type="NCBI Taxonomy" id="96318"/>
    <lineage>
        <taxon>Eukaryota</taxon>
        <taxon>Fungi</taxon>
        <taxon>Dikarya</taxon>
        <taxon>Ascomycota</taxon>
        <taxon>Pezizomycotina</taxon>
        <taxon>Sordariomycetes</taxon>
        <taxon>Hypocreomycetidae</taxon>
        <taxon>Hypocreales</taxon>
        <taxon>Nectriaceae</taxon>
        <taxon>Fusarium</taxon>
        <taxon>Fusarium oxysporum species complex</taxon>
    </lineage>
</organism>